<dbReference type="SMART" id="SM01232">
    <property type="entry name" value="H2TH"/>
    <property type="match status" value="1"/>
</dbReference>
<dbReference type="PANTHER" id="PTHR22993">
    <property type="entry name" value="FORMAMIDOPYRIMIDINE-DNA GLYCOSYLASE"/>
    <property type="match status" value="1"/>
</dbReference>
<dbReference type="InterPro" id="IPR015887">
    <property type="entry name" value="DNA_glyclase_Znf_dom_DNA_BS"/>
</dbReference>
<keyword evidence="11" id="KW-0234">DNA repair</keyword>
<dbReference type="GO" id="GO:0006284">
    <property type="term" value="P:base-excision repair"/>
    <property type="evidence" value="ECO:0007669"/>
    <property type="project" value="InterPro"/>
</dbReference>
<evidence type="ECO:0000256" key="9">
    <source>
        <dbReference type="ARBA" id="ARBA00022833"/>
    </source>
</evidence>
<dbReference type="CDD" id="cd08966">
    <property type="entry name" value="EcFpg-like_N"/>
    <property type="match status" value="1"/>
</dbReference>
<dbReference type="SUPFAM" id="SSF46946">
    <property type="entry name" value="S13-like H2TH domain"/>
    <property type="match status" value="1"/>
</dbReference>
<evidence type="ECO:0000256" key="11">
    <source>
        <dbReference type="ARBA" id="ARBA00023204"/>
    </source>
</evidence>
<dbReference type="Pfam" id="PF06827">
    <property type="entry name" value="zf-FPG_IleRS"/>
    <property type="match status" value="1"/>
</dbReference>
<comment type="caution">
    <text evidence="19">The sequence shown here is derived from an EMBL/GenBank/DDBJ whole genome shotgun (WGS) entry which is preliminary data.</text>
</comment>
<evidence type="ECO:0000256" key="8">
    <source>
        <dbReference type="ARBA" id="ARBA00022801"/>
    </source>
</evidence>
<evidence type="ECO:0000256" key="16">
    <source>
        <dbReference type="PROSITE-ProRule" id="PRU00391"/>
    </source>
</evidence>
<evidence type="ECO:0000256" key="12">
    <source>
        <dbReference type="ARBA" id="ARBA00023239"/>
    </source>
</evidence>
<dbReference type="InterPro" id="IPR010979">
    <property type="entry name" value="Ribosomal_uS13-like_H2TH"/>
</dbReference>
<evidence type="ECO:0000256" key="14">
    <source>
        <dbReference type="ARBA" id="ARBA00023295"/>
    </source>
</evidence>
<dbReference type="InterPro" id="IPR015886">
    <property type="entry name" value="H2TH_FPG"/>
</dbReference>
<dbReference type="SUPFAM" id="SSF81624">
    <property type="entry name" value="N-terminal domain of MutM-like DNA repair proteins"/>
    <property type="match status" value="1"/>
</dbReference>
<dbReference type="NCBIfam" id="TIGR00577">
    <property type="entry name" value="fpg"/>
    <property type="match status" value="1"/>
</dbReference>
<keyword evidence="8" id="KW-0378">Hydrolase</keyword>
<dbReference type="PROSITE" id="PS51066">
    <property type="entry name" value="ZF_FPG_2"/>
    <property type="match status" value="1"/>
</dbReference>
<dbReference type="PROSITE" id="PS01242">
    <property type="entry name" value="ZF_FPG_1"/>
    <property type="match status" value="1"/>
</dbReference>
<comment type="catalytic activity">
    <reaction evidence="15">
        <text>2'-deoxyribonucleotide-(2'-deoxyribose 5'-phosphate)-2'-deoxyribonucleotide-DNA = a 3'-end 2'-deoxyribonucleotide-(2,3-dehydro-2,3-deoxyribose 5'-phosphate)-DNA + a 5'-end 5'-phospho-2'-deoxyribonucleoside-DNA + H(+)</text>
        <dbReference type="Rhea" id="RHEA:66592"/>
        <dbReference type="Rhea" id="RHEA-COMP:13180"/>
        <dbReference type="Rhea" id="RHEA-COMP:16897"/>
        <dbReference type="Rhea" id="RHEA-COMP:17067"/>
        <dbReference type="ChEBI" id="CHEBI:15378"/>
        <dbReference type="ChEBI" id="CHEBI:136412"/>
        <dbReference type="ChEBI" id="CHEBI:157695"/>
        <dbReference type="ChEBI" id="CHEBI:167181"/>
        <dbReference type="EC" id="4.2.99.18"/>
    </reaction>
</comment>
<evidence type="ECO:0000256" key="15">
    <source>
        <dbReference type="ARBA" id="ARBA00044632"/>
    </source>
</evidence>
<dbReference type="SUPFAM" id="SSF57716">
    <property type="entry name" value="Glucocorticoid receptor-like (DNA-binding domain)"/>
    <property type="match status" value="1"/>
</dbReference>
<dbReference type="PROSITE" id="PS51068">
    <property type="entry name" value="FPG_CAT"/>
    <property type="match status" value="1"/>
</dbReference>
<dbReference type="InterPro" id="IPR000214">
    <property type="entry name" value="Znf_DNA_glyclase/AP_lyase"/>
</dbReference>
<keyword evidence="5" id="KW-0479">Metal-binding</keyword>
<dbReference type="GO" id="GO:0003684">
    <property type="term" value="F:damaged DNA binding"/>
    <property type="evidence" value="ECO:0007669"/>
    <property type="project" value="InterPro"/>
</dbReference>
<protein>
    <submittedName>
        <fullName evidence="19">DNA-formamidopyrimidine glycosylase</fullName>
    </submittedName>
</protein>
<proteinExistence type="inferred from homology"/>
<dbReference type="InterPro" id="IPR010663">
    <property type="entry name" value="Znf_FPG/IleRS"/>
</dbReference>
<comment type="catalytic activity">
    <reaction evidence="1">
        <text>Hydrolysis of DNA containing ring-opened 7-methylguanine residues, releasing 2,6-diamino-4-hydroxy-5-(N-methyl)formamidopyrimidine.</text>
        <dbReference type="EC" id="3.2.2.23"/>
    </reaction>
</comment>
<reference evidence="20" key="1">
    <citation type="submission" date="2017-09" db="EMBL/GenBank/DDBJ databases">
        <title>Depth-based differentiation of microbial function through sediment-hosted aquifers and enrichment of novel symbionts in the deep terrestrial subsurface.</title>
        <authorList>
            <person name="Probst A.J."/>
            <person name="Ladd B."/>
            <person name="Jarett J.K."/>
            <person name="Geller-Mcgrath D.E."/>
            <person name="Sieber C.M.K."/>
            <person name="Emerson J.B."/>
            <person name="Anantharaman K."/>
            <person name="Thomas B.C."/>
            <person name="Malmstrom R."/>
            <person name="Stieglmeier M."/>
            <person name="Klingl A."/>
            <person name="Woyke T."/>
            <person name="Ryan C.M."/>
            <person name="Banfield J.F."/>
        </authorList>
    </citation>
    <scope>NUCLEOTIDE SEQUENCE [LARGE SCALE GENOMIC DNA]</scope>
</reference>
<evidence type="ECO:0000256" key="4">
    <source>
        <dbReference type="ARBA" id="ARBA00011245"/>
    </source>
</evidence>
<keyword evidence="10" id="KW-0238">DNA-binding</keyword>
<sequence>MPELPEVETIREDLNKLIVHKKINQIIIRNRSIVKGNVVSFKRRLQNQTIKRVDRRGKLLIFILSNNYYLLVHLRMTGQIFFQDSKHLIGGGHAEKNSSLVLPAMHTHLVLRLSGSSNIFYNDSRRFGYWQVVTQQEFALIEKHYGPEPLADNFSLDYWLLLCKANKSKFLKVVLLDQTKIAGIGNIYADEICFAAKVKPTRTISSLRLKEKKNIFLAIKKIIKNGVKYRGTTFSDYRDASGHQGNYLDRLKVYGRQNKSCLKCGQAITKIRFHGRGTHYCQFCQY</sequence>
<dbReference type="InterPro" id="IPR012319">
    <property type="entry name" value="FPG_cat"/>
</dbReference>
<dbReference type="Proteomes" id="UP000230405">
    <property type="component" value="Unassembled WGS sequence"/>
</dbReference>
<dbReference type="EMBL" id="PFPO01000038">
    <property type="protein sequence ID" value="PIZ99254.1"/>
    <property type="molecule type" value="Genomic_DNA"/>
</dbReference>
<dbReference type="FunFam" id="1.10.8.50:FF:000003">
    <property type="entry name" value="Formamidopyrimidine-DNA glycosylase"/>
    <property type="match status" value="1"/>
</dbReference>
<comment type="subunit">
    <text evidence="4">Monomer.</text>
</comment>
<evidence type="ECO:0000259" key="18">
    <source>
        <dbReference type="PROSITE" id="PS51068"/>
    </source>
</evidence>
<name>A0A2M7VF89_9BACT</name>
<keyword evidence="14" id="KW-0326">Glycosidase</keyword>
<keyword evidence="6" id="KW-0227">DNA damage</keyword>
<evidence type="ECO:0000256" key="6">
    <source>
        <dbReference type="ARBA" id="ARBA00022763"/>
    </source>
</evidence>
<feature type="domain" description="Formamidopyrimidine-DNA glycosylase catalytic" evidence="18">
    <location>
        <begin position="2"/>
        <end position="128"/>
    </location>
</feature>
<dbReference type="Pfam" id="PF01149">
    <property type="entry name" value="Fapy_DNA_glyco"/>
    <property type="match status" value="1"/>
</dbReference>
<evidence type="ECO:0000313" key="20">
    <source>
        <dbReference type="Proteomes" id="UP000230405"/>
    </source>
</evidence>
<dbReference type="PANTHER" id="PTHR22993:SF9">
    <property type="entry name" value="FORMAMIDOPYRIMIDINE-DNA GLYCOSYLASE"/>
    <property type="match status" value="1"/>
</dbReference>
<evidence type="ECO:0000256" key="2">
    <source>
        <dbReference type="ARBA" id="ARBA00001947"/>
    </source>
</evidence>
<accession>A0A2M7VF89</accession>
<dbReference type="InterPro" id="IPR035937">
    <property type="entry name" value="FPG_N"/>
</dbReference>
<dbReference type="AlphaFoldDB" id="A0A2M7VF89"/>
<evidence type="ECO:0000256" key="10">
    <source>
        <dbReference type="ARBA" id="ARBA00023125"/>
    </source>
</evidence>
<comment type="similarity">
    <text evidence="3">Belongs to the FPG family.</text>
</comment>
<evidence type="ECO:0000256" key="13">
    <source>
        <dbReference type="ARBA" id="ARBA00023268"/>
    </source>
</evidence>
<gene>
    <name evidence="19" type="ORF">COX77_01965</name>
</gene>
<dbReference type="InterPro" id="IPR020629">
    <property type="entry name" value="FPG_Glyclase"/>
</dbReference>
<comment type="cofactor">
    <cofactor evidence="2">
        <name>Zn(2+)</name>
        <dbReference type="ChEBI" id="CHEBI:29105"/>
    </cofactor>
</comment>
<dbReference type="GO" id="GO:0034039">
    <property type="term" value="F:8-oxo-7,8-dihydroguanine DNA N-glycosylase activity"/>
    <property type="evidence" value="ECO:0007669"/>
    <property type="project" value="TreeGrafter"/>
</dbReference>
<keyword evidence="13" id="KW-0511">Multifunctional enzyme</keyword>
<dbReference type="Gene3D" id="1.10.8.50">
    <property type="match status" value="1"/>
</dbReference>
<keyword evidence="9" id="KW-0862">Zinc</keyword>
<evidence type="ECO:0000256" key="5">
    <source>
        <dbReference type="ARBA" id="ARBA00022723"/>
    </source>
</evidence>
<evidence type="ECO:0000256" key="1">
    <source>
        <dbReference type="ARBA" id="ARBA00001668"/>
    </source>
</evidence>
<evidence type="ECO:0000259" key="17">
    <source>
        <dbReference type="PROSITE" id="PS51066"/>
    </source>
</evidence>
<dbReference type="NCBIfam" id="NF002211">
    <property type="entry name" value="PRK01103.1"/>
    <property type="match status" value="1"/>
</dbReference>
<keyword evidence="12" id="KW-0456">Lyase</keyword>
<evidence type="ECO:0000256" key="7">
    <source>
        <dbReference type="ARBA" id="ARBA00022771"/>
    </source>
</evidence>
<dbReference type="Gene3D" id="3.20.190.10">
    <property type="entry name" value="MutM-like, N-terminal"/>
    <property type="match status" value="1"/>
</dbReference>
<organism evidence="19 20">
    <name type="scientific">Candidatus Komeilibacteria bacterium CG_4_10_14_0_2_um_filter_37_10</name>
    <dbReference type="NCBI Taxonomy" id="1974470"/>
    <lineage>
        <taxon>Bacteria</taxon>
        <taxon>Candidatus Komeiliibacteriota</taxon>
    </lineage>
</organism>
<dbReference type="GO" id="GO:0008270">
    <property type="term" value="F:zinc ion binding"/>
    <property type="evidence" value="ECO:0007669"/>
    <property type="project" value="UniProtKB-KW"/>
</dbReference>
<keyword evidence="7 16" id="KW-0863">Zinc-finger</keyword>
<evidence type="ECO:0000313" key="19">
    <source>
        <dbReference type="EMBL" id="PIZ99254.1"/>
    </source>
</evidence>
<evidence type="ECO:0000256" key="3">
    <source>
        <dbReference type="ARBA" id="ARBA00009409"/>
    </source>
</evidence>
<dbReference type="Pfam" id="PF06831">
    <property type="entry name" value="H2TH"/>
    <property type="match status" value="1"/>
</dbReference>
<dbReference type="SMART" id="SM00898">
    <property type="entry name" value="Fapy_DNA_glyco"/>
    <property type="match status" value="1"/>
</dbReference>
<dbReference type="GO" id="GO:0140078">
    <property type="term" value="F:class I DNA-(apurinic or apyrimidinic site) endonuclease activity"/>
    <property type="evidence" value="ECO:0007669"/>
    <property type="project" value="UniProtKB-EC"/>
</dbReference>
<feature type="domain" description="FPG-type" evidence="17">
    <location>
        <begin position="252"/>
        <end position="286"/>
    </location>
</feature>